<feature type="transmembrane region" description="Helical" evidence="1">
    <location>
        <begin position="153"/>
        <end position="174"/>
    </location>
</feature>
<feature type="transmembrane region" description="Helical" evidence="1">
    <location>
        <begin position="65"/>
        <end position="88"/>
    </location>
</feature>
<feature type="transmembrane region" description="Helical" evidence="1">
    <location>
        <begin position="100"/>
        <end position="117"/>
    </location>
</feature>
<dbReference type="InterPro" id="IPR037185">
    <property type="entry name" value="EmrE-like"/>
</dbReference>
<feature type="domain" description="EamA" evidence="2">
    <location>
        <begin position="4"/>
        <end position="140"/>
    </location>
</feature>
<organism evidence="3 4">
    <name type="scientific">Candidatus Nomurabacteria bacterium GWB1_40_6</name>
    <dbReference type="NCBI Taxonomy" id="1801727"/>
    <lineage>
        <taxon>Bacteria</taxon>
        <taxon>Candidatus Nomuraibacteriota</taxon>
    </lineage>
</organism>
<evidence type="ECO:0000313" key="3">
    <source>
        <dbReference type="EMBL" id="OGI46635.1"/>
    </source>
</evidence>
<dbReference type="Pfam" id="PF00892">
    <property type="entry name" value="EamA"/>
    <property type="match status" value="1"/>
</dbReference>
<feature type="transmembrane region" description="Helical" evidence="1">
    <location>
        <begin position="123"/>
        <end position="141"/>
    </location>
</feature>
<dbReference type="EMBL" id="MFTD01000015">
    <property type="protein sequence ID" value="OGI46635.1"/>
    <property type="molecule type" value="Genomic_DNA"/>
</dbReference>
<dbReference type="InterPro" id="IPR000620">
    <property type="entry name" value="EamA_dom"/>
</dbReference>
<protein>
    <recommendedName>
        <fullName evidence="2">EamA domain-containing protein</fullName>
    </recommendedName>
</protein>
<evidence type="ECO:0000259" key="2">
    <source>
        <dbReference type="Pfam" id="PF00892"/>
    </source>
</evidence>
<evidence type="ECO:0000256" key="1">
    <source>
        <dbReference type="SAM" id="Phobius"/>
    </source>
</evidence>
<feature type="transmembrane region" description="Helical" evidence="1">
    <location>
        <begin position="6"/>
        <end position="24"/>
    </location>
</feature>
<dbReference type="SUPFAM" id="SSF103481">
    <property type="entry name" value="Multidrug resistance efflux transporter EmrE"/>
    <property type="match status" value="1"/>
</dbReference>
<feature type="transmembrane region" description="Helical" evidence="1">
    <location>
        <begin position="239"/>
        <end position="258"/>
    </location>
</feature>
<dbReference type="AlphaFoldDB" id="A0A1F6TNH0"/>
<dbReference type="GO" id="GO:0016020">
    <property type="term" value="C:membrane"/>
    <property type="evidence" value="ECO:0007669"/>
    <property type="project" value="InterPro"/>
</dbReference>
<feature type="transmembrane region" description="Helical" evidence="1">
    <location>
        <begin position="180"/>
        <end position="201"/>
    </location>
</feature>
<comment type="caution">
    <text evidence="3">The sequence shown here is derived from an EMBL/GenBank/DDBJ whole genome shotgun (WGS) entry which is preliminary data.</text>
</comment>
<keyword evidence="1" id="KW-0472">Membrane</keyword>
<evidence type="ECO:0000313" key="4">
    <source>
        <dbReference type="Proteomes" id="UP000176484"/>
    </source>
</evidence>
<reference evidence="3 4" key="1">
    <citation type="journal article" date="2016" name="Nat. Commun.">
        <title>Thousands of microbial genomes shed light on interconnected biogeochemical processes in an aquifer system.</title>
        <authorList>
            <person name="Anantharaman K."/>
            <person name="Brown C.T."/>
            <person name="Hug L.A."/>
            <person name="Sharon I."/>
            <person name="Castelle C.J."/>
            <person name="Probst A.J."/>
            <person name="Thomas B.C."/>
            <person name="Singh A."/>
            <person name="Wilkins M.J."/>
            <person name="Karaoz U."/>
            <person name="Brodie E.L."/>
            <person name="Williams K.H."/>
            <person name="Hubbard S.S."/>
            <person name="Banfield J.F."/>
        </authorList>
    </citation>
    <scope>NUCLEOTIDE SEQUENCE [LARGE SCALE GENOMIC DNA]</scope>
</reference>
<dbReference type="Proteomes" id="UP000176484">
    <property type="component" value="Unassembled WGS sequence"/>
</dbReference>
<accession>A0A1F6TNH0</accession>
<feature type="transmembrane region" description="Helical" evidence="1">
    <location>
        <begin position="36"/>
        <end position="59"/>
    </location>
</feature>
<keyword evidence="1" id="KW-1133">Transmembrane helix</keyword>
<name>A0A1F6TNH0_9BACT</name>
<sequence length="283" mass="31659">MNIFFAYIFYFIAASISPLQRRWLAVNKNSENKGQINFAFKTTLIGVVLSLFFPFFQHFYITGDIFYLVILALTCGIFGAGFYIASYIAQKHVEAGVTQLVVNIYTPVTIILAILFLQEGLTFLQIIGTFLLLISMVIVSKKHHIGKLHFDKYFLLTLLSGVMLAFVLVAERALVKTTGFAAGTMLSWWSTCLFLGIATLITRNKSEYSRKDITITGGLRFLQNLAWVVLVYTVGNLSLVSSVTTFKVVVMFILGAVFLKEKEDLPRKILGSVVAVLGLLFMK</sequence>
<gene>
    <name evidence="3" type="ORF">A2121_00360</name>
</gene>
<proteinExistence type="predicted"/>
<keyword evidence="1" id="KW-0812">Transmembrane</keyword>